<dbReference type="RefSeq" id="WP_180285341.1">
    <property type="nucleotide sequence ID" value="NZ_JABFDB010000028.1"/>
</dbReference>
<organism evidence="3 4">
    <name type="scientific">Azospirillum oleiclasticum</name>
    <dbReference type="NCBI Taxonomy" id="2735135"/>
    <lineage>
        <taxon>Bacteria</taxon>
        <taxon>Pseudomonadati</taxon>
        <taxon>Pseudomonadota</taxon>
        <taxon>Alphaproteobacteria</taxon>
        <taxon>Rhodospirillales</taxon>
        <taxon>Azospirillaceae</taxon>
        <taxon>Azospirillum</taxon>
    </lineage>
</organism>
<dbReference type="InterPro" id="IPR036366">
    <property type="entry name" value="PGBDSf"/>
</dbReference>
<dbReference type="EMBL" id="JABFDB010000028">
    <property type="protein sequence ID" value="NYZ23566.1"/>
    <property type="molecule type" value="Genomic_DNA"/>
</dbReference>
<evidence type="ECO:0000313" key="4">
    <source>
        <dbReference type="Proteomes" id="UP000584642"/>
    </source>
</evidence>
<dbReference type="InterPro" id="IPR002477">
    <property type="entry name" value="Peptidoglycan-bd-like"/>
</dbReference>
<keyword evidence="4" id="KW-1185">Reference proteome</keyword>
<protein>
    <recommendedName>
        <fullName evidence="2">Peptidoglycan binding-like domain-containing protein</fullName>
    </recommendedName>
</protein>
<feature type="domain" description="Peptidoglycan binding-like" evidence="2">
    <location>
        <begin position="395"/>
        <end position="448"/>
    </location>
</feature>
<name>A0ABX2TH37_9PROT</name>
<evidence type="ECO:0000313" key="3">
    <source>
        <dbReference type="EMBL" id="NYZ23566.1"/>
    </source>
</evidence>
<dbReference type="Gene3D" id="1.10.101.10">
    <property type="entry name" value="PGBD-like superfamily/PGBD"/>
    <property type="match status" value="1"/>
</dbReference>
<evidence type="ECO:0000259" key="2">
    <source>
        <dbReference type="Pfam" id="PF01471"/>
    </source>
</evidence>
<feature type="region of interest" description="Disordered" evidence="1">
    <location>
        <begin position="94"/>
        <end position="113"/>
    </location>
</feature>
<evidence type="ECO:0000256" key="1">
    <source>
        <dbReference type="SAM" id="MobiDB-lite"/>
    </source>
</evidence>
<dbReference type="Pfam" id="PF01471">
    <property type="entry name" value="PG_binding_1"/>
    <property type="match status" value="1"/>
</dbReference>
<dbReference type="Proteomes" id="UP000584642">
    <property type="component" value="Unassembled WGS sequence"/>
</dbReference>
<comment type="caution">
    <text evidence="3">The sequence shown here is derived from an EMBL/GenBank/DDBJ whole genome shotgun (WGS) entry which is preliminary data.</text>
</comment>
<gene>
    <name evidence="3" type="ORF">HND93_28035</name>
</gene>
<reference evidence="3 4" key="1">
    <citation type="submission" date="2020-05" db="EMBL/GenBank/DDBJ databases">
        <title>Azospirillum oleiclasticum sp. nov, a nitrogen-fixing and heavy crude oil-emulsifying bacterium isolated from the crude oil of Yumen Oilfield.</title>
        <authorList>
            <person name="Wu D."/>
            <person name="Cai M."/>
            <person name="Zhang X."/>
        </authorList>
    </citation>
    <scope>NUCLEOTIDE SEQUENCE [LARGE SCALE GENOMIC DNA]</scope>
    <source>
        <strain evidence="3 4">ROY-1-1-2</strain>
    </source>
</reference>
<sequence length="628" mass="68006">MAVHLFDDVLMRSINELQAQRNKLTDQDQRDALSDQIDRLFDERAVLIQIALDSETEALDELIGTLTDIVRDLERNVPSHILAGLRGMIGATGRGHATARLPRTDDDPDTDPTVAPAQRMQALAAVMPTTVPAVGAAQDWGTPVKAGRSLDVLRDEYDQLFESCVIDENRIPTIERYYIRPLVENEGRYRAVSVKTGVPWWVVGIIHGLEAGFSFKSHLHNGDPLDQRTVQVPAGRPKTGQPPFTWEESAQDALTGKFGVAVDWSLAGTLFNLELYNGLGYRNRGRATPYLWAFTNHHRKGKFVKDGVFDPEALTRQAGAAAILKRALDRKLIDLPQGGAAAAAPVAVDPPATAAVRLAAALAPRQPGSDDPTVVKELAFPGLVRRGDKLGRTVNAVTRVQEWCALHGFDVAIDGDFGDGTERAVRKFQETVAITPTGIVDAATWDALTRPMRSALEPVPLPANAGLGAVVVAVAERHLAAKAREVGGDNRGPWVRLYMHGNQGTEWRWCAGFVCFVVGQACALLGIGMPFDPTFAVDTLRTDAVSSGRVVAPQSLGTPRARPDLILPGMIYLENAATGSDYSHTGIVKRADSSMFVTLEGNATNSGNAGLVTSRDRNYDNKAFLRLV</sequence>
<dbReference type="InterPro" id="IPR036365">
    <property type="entry name" value="PGBD-like_sf"/>
</dbReference>
<accession>A0ABX2TH37</accession>
<dbReference type="SUPFAM" id="SSF47090">
    <property type="entry name" value="PGBD-like"/>
    <property type="match status" value="1"/>
</dbReference>
<proteinExistence type="predicted"/>